<dbReference type="OrthoDB" id="9889709at2759"/>
<reference evidence="3" key="1">
    <citation type="submission" date="2021-03" db="EMBL/GenBank/DDBJ databases">
        <authorList>
            <person name="Bekaert M."/>
        </authorList>
    </citation>
    <scope>NUCLEOTIDE SEQUENCE</scope>
</reference>
<dbReference type="InterPro" id="IPR001073">
    <property type="entry name" value="C1q_dom"/>
</dbReference>
<name>A0A8S3UB03_MYTED</name>
<sequence length="177" mass="19971">MRTVSSSIGSESESLLTCSKFHFEEKVLEKLVRLEHKVEIYEETIKKFENLFVSIAVTAYVSSAQTFSGGVVKFPTVYLNLGIKDIETFKTSEKFVCEFSGLYYISSHLRTKTQNNAFYVKKNGVYIAFSATDDENHYSTNPISAVVELHLHDTLHVQASSINIDSTYSCLSIVKIK</sequence>
<protein>
    <recommendedName>
        <fullName evidence="2">C1q domain-containing protein</fullName>
    </recommendedName>
</protein>
<dbReference type="Gene3D" id="2.60.120.40">
    <property type="match status" value="1"/>
</dbReference>
<gene>
    <name evidence="3" type="ORF">MEDL_53026</name>
</gene>
<dbReference type="InterPro" id="IPR008983">
    <property type="entry name" value="Tumour_necrosis_fac-like_dom"/>
</dbReference>
<feature type="coiled-coil region" evidence="1">
    <location>
        <begin position="24"/>
        <end position="51"/>
    </location>
</feature>
<accession>A0A8S3UB03</accession>
<dbReference type="Proteomes" id="UP000683360">
    <property type="component" value="Unassembled WGS sequence"/>
</dbReference>
<proteinExistence type="predicted"/>
<evidence type="ECO:0000313" key="3">
    <source>
        <dbReference type="EMBL" id="CAG2240736.1"/>
    </source>
</evidence>
<feature type="domain" description="C1q" evidence="2">
    <location>
        <begin position="62"/>
        <end position="161"/>
    </location>
</feature>
<keyword evidence="1" id="KW-0175">Coiled coil</keyword>
<comment type="caution">
    <text evidence="3">The sequence shown here is derived from an EMBL/GenBank/DDBJ whole genome shotgun (WGS) entry which is preliminary data.</text>
</comment>
<evidence type="ECO:0000313" key="4">
    <source>
        <dbReference type="Proteomes" id="UP000683360"/>
    </source>
</evidence>
<evidence type="ECO:0000256" key="1">
    <source>
        <dbReference type="SAM" id="Coils"/>
    </source>
</evidence>
<dbReference type="AlphaFoldDB" id="A0A8S3UB03"/>
<dbReference type="Pfam" id="PF00386">
    <property type="entry name" value="C1q"/>
    <property type="match status" value="1"/>
</dbReference>
<keyword evidence="4" id="KW-1185">Reference proteome</keyword>
<organism evidence="3 4">
    <name type="scientific">Mytilus edulis</name>
    <name type="common">Blue mussel</name>
    <dbReference type="NCBI Taxonomy" id="6550"/>
    <lineage>
        <taxon>Eukaryota</taxon>
        <taxon>Metazoa</taxon>
        <taxon>Spiralia</taxon>
        <taxon>Lophotrochozoa</taxon>
        <taxon>Mollusca</taxon>
        <taxon>Bivalvia</taxon>
        <taxon>Autobranchia</taxon>
        <taxon>Pteriomorphia</taxon>
        <taxon>Mytilida</taxon>
        <taxon>Mytiloidea</taxon>
        <taxon>Mytilidae</taxon>
        <taxon>Mytilinae</taxon>
        <taxon>Mytilus</taxon>
    </lineage>
</organism>
<dbReference type="EMBL" id="CAJPWZ010002572">
    <property type="protein sequence ID" value="CAG2240736.1"/>
    <property type="molecule type" value="Genomic_DNA"/>
</dbReference>
<evidence type="ECO:0000259" key="2">
    <source>
        <dbReference type="Pfam" id="PF00386"/>
    </source>
</evidence>
<dbReference type="SUPFAM" id="SSF49842">
    <property type="entry name" value="TNF-like"/>
    <property type="match status" value="1"/>
</dbReference>